<dbReference type="AlphaFoldDB" id="A0A5N7CPD2"/>
<dbReference type="PANTHER" id="PTHR12992:SF44">
    <property type="entry name" value="NUDIX HYDROLASE DOMAIN-CONTAINING PROTEIN"/>
    <property type="match status" value="1"/>
</dbReference>
<sequence length="340" mass="38550">METLNPELLEEAVSLLKSLHDILLDLHEHPYPCVPNLLLCKKCASVALVLRVRPIYNHWPNSQHPLSLQDNTKGDPEALFIKQASRVGDCWTGYIALPGEKRDPEDTDNKATVIREISEKVELDLMIDNCIFIGNLPEHVISTVLCPYVFLLTCSDSPTLQLQPTEVASTYWISLNVLLSPSQRTVEYVDMSQRYAKTAGFITNLISCYMLGLMGFSAVRLRLTESLHCNVSPRFVNQDSQALSLLLQQFKMWFLPNQTSSNIQSRPFLLWIAIAATYDTVHANQMHNEVSVEGLGVGRYYRSSINRELECETHAIFLAWQAAIGSLALIYTWRLLRHCK</sequence>
<dbReference type="InterPro" id="IPR045121">
    <property type="entry name" value="CoAse"/>
</dbReference>
<evidence type="ECO:0000313" key="1">
    <source>
        <dbReference type="EMBL" id="KAE8396130.1"/>
    </source>
</evidence>
<organism evidence="1">
    <name type="scientific">Petromyces alliaceus</name>
    <name type="common">Aspergillus alliaceus</name>
    <dbReference type="NCBI Taxonomy" id="209559"/>
    <lineage>
        <taxon>Eukaryota</taxon>
        <taxon>Fungi</taxon>
        <taxon>Dikarya</taxon>
        <taxon>Ascomycota</taxon>
        <taxon>Pezizomycotina</taxon>
        <taxon>Eurotiomycetes</taxon>
        <taxon>Eurotiomycetidae</taxon>
        <taxon>Eurotiales</taxon>
        <taxon>Aspergillaceae</taxon>
        <taxon>Aspergillus</taxon>
        <taxon>Aspergillus subgen. Circumdati</taxon>
    </lineage>
</organism>
<gene>
    <name evidence="1" type="ORF">BDV23DRAFT_144418</name>
</gene>
<protein>
    <recommendedName>
        <fullName evidence="2">Nudix hydrolase domain-containing protein</fullName>
    </recommendedName>
</protein>
<dbReference type="Gene3D" id="3.90.79.10">
    <property type="entry name" value="Nucleoside Triphosphate Pyrophosphohydrolase"/>
    <property type="match status" value="1"/>
</dbReference>
<name>A0A5N7CPD2_PETAA</name>
<dbReference type="GO" id="GO:0010945">
    <property type="term" value="F:coenzyme A diphosphatase activity"/>
    <property type="evidence" value="ECO:0007669"/>
    <property type="project" value="InterPro"/>
</dbReference>
<proteinExistence type="predicted"/>
<dbReference type="EMBL" id="ML735216">
    <property type="protein sequence ID" value="KAE8396130.1"/>
    <property type="molecule type" value="Genomic_DNA"/>
</dbReference>
<dbReference type="OrthoDB" id="77989at2759"/>
<dbReference type="Proteomes" id="UP000326877">
    <property type="component" value="Unassembled WGS sequence"/>
</dbReference>
<evidence type="ECO:0008006" key="2">
    <source>
        <dbReference type="Google" id="ProtNLM"/>
    </source>
</evidence>
<reference evidence="1" key="1">
    <citation type="submission" date="2019-04" db="EMBL/GenBank/DDBJ databases">
        <title>Friends and foes A comparative genomics studyof 23 Aspergillus species from section Flavi.</title>
        <authorList>
            <consortium name="DOE Joint Genome Institute"/>
            <person name="Kjaerbolling I."/>
            <person name="Vesth T."/>
            <person name="Frisvad J.C."/>
            <person name="Nybo J.L."/>
            <person name="Theobald S."/>
            <person name="Kildgaard S."/>
            <person name="Isbrandt T."/>
            <person name="Kuo A."/>
            <person name="Sato A."/>
            <person name="Lyhne E.K."/>
            <person name="Kogle M.E."/>
            <person name="Wiebenga A."/>
            <person name="Kun R.S."/>
            <person name="Lubbers R.J."/>
            <person name="Makela M.R."/>
            <person name="Barry K."/>
            <person name="Chovatia M."/>
            <person name="Clum A."/>
            <person name="Daum C."/>
            <person name="Haridas S."/>
            <person name="He G."/>
            <person name="LaButti K."/>
            <person name="Lipzen A."/>
            <person name="Mondo S."/>
            <person name="Riley R."/>
            <person name="Salamov A."/>
            <person name="Simmons B.A."/>
            <person name="Magnuson J.K."/>
            <person name="Henrissat B."/>
            <person name="Mortensen U.H."/>
            <person name="Larsen T.O."/>
            <person name="Devries R.P."/>
            <person name="Grigoriev I.V."/>
            <person name="Machida M."/>
            <person name="Baker S.E."/>
            <person name="Andersen M.R."/>
        </authorList>
    </citation>
    <scope>NUCLEOTIDE SEQUENCE [LARGE SCALE GENOMIC DNA]</scope>
    <source>
        <strain evidence="1">IBT 14317</strain>
    </source>
</reference>
<accession>A0A5N7CPD2</accession>
<dbReference type="InterPro" id="IPR015797">
    <property type="entry name" value="NUDIX_hydrolase-like_dom_sf"/>
</dbReference>
<dbReference type="SUPFAM" id="SSF55811">
    <property type="entry name" value="Nudix"/>
    <property type="match status" value="1"/>
</dbReference>
<dbReference type="PANTHER" id="PTHR12992">
    <property type="entry name" value="NUDIX HYDROLASE"/>
    <property type="match status" value="1"/>
</dbReference>